<keyword evidence="1" id="KW-0472">Membrane</keyword>
<evidence type="ECO:0000256" key="1">
    <source>
        <dbReference type="SAM" id="Phobius"/>
    </source>
</evidence>
<protein>
    <submittedName>
        <fullName evidence="2">DUF3592 domain-containing protein</fullName>
    </submittedName>
</protein>
<feature type="transmembrane region" description="Helical" evidence="1">
    <location>
        <begin position="6"/>
        <end position="23"/>
    </location>
</feature>
<proteinExistence type="predicted"/>
<evidence type="ECO:0000313" key="2">
    <source>
        <dbReference type="EMBL" id="MCX3063677.1"/>
    </source>
</evidence>
<name>A0ABT3U2Y7_9ACTN</name>
<keyword evidence="1" id="KW-0812">Transmembrane</keyword>
<gene>
    <name evidence="2" type="ORF">OFY01_28735</name>
</gene>
<evidence type="ECO:0000313" key="3">
    <source>
        <dbReference type="Proteomes" id="UP001163064"/>
    </source>
</evidence>
<keyword evidence="3" id="KW-1185">Reference proteome</keyword>
<dbReference type="Proteomes" id="UP001163064">
    <property type="component" value="Unassembled WGS sequence"/>
</dbReference>
<organism evidence="2 3">
    <name type="scientific">Streptomyces beihaiensis</name>
    <dbReference type="NCBI Taxonomy" id="2984495"/>
    <lineage>
        <taxon>Bacteria</taxon>
        <taxon>Bacillati</taxon>
        <taxon>Actinomycetota</taxon>
        <taxon>Actinomycetes</taxon>
        <taxon>Kitasatosporales</taxon>
        <taxon>Streptomycetaceae</taxon>
        <taxon>Streptomyces</taxon>
    </lineage>
</organism>
<comment type="caution">
    <text evidence="2">The sequence shown here is derived from an EMBL/GenBank/DDBJ whole genome shotgun (WGS) entry which is preliminary data.</text>
</comment>
<keyword evidence="1" id="KW-1133">Transmembrane helix</keyword>
<dbReference type="EMBL" id="JAPHNL010000319">
    <property type="protein sequence ID" value="MCX3063677.1"/>
    <property type="molecule type" value="Genomic_DNA"/>
</dbReference>
<reference evidence="2" key="1">
    <citation type="submission" date="2022-10" db="EMBL/GenBank/DDBJ databases">
        <title>Streptomyces beihaiensis sp. nov., a chitin degrading actinobacterium, isolated from shrimp pond soil.</title>
        <authorList>
            <person name="Xie J."/>
            <person name="Shen N."/>
        </authorList>
    </citation>
    <scope>NUCLEOTIDE SEQUENCE</scope>
    <source>
        <strain evidence="2">GXMU-J5</strain>
    </source>
</reference>
<dbReference type="RefSeq" id="WP_266604822.1">
    <property type="nucleotide sequence ID" value="NZ_JAPHNL010000319.1"/>
</dbReference>
<accession>A0ABT3U2Y7</accession>
<feature type="transmembrane region" description="Helical" evidence="1">
    <location>
        <begin position="112"/>
        <end position="137"/>
    </location>
</feature>
<sequence length="145" mass="15719">MAWLFYAIPTIIGGGALCVRAVAVRRHFELYAAWRSGLTAQGRCLRAYTTTRGGDSPSTRRHHVYEFATRDGRAVRFDEAGGPATTVEGDAVVVYYTAARPERATAGRPRPVWNAVGVVAVVVFVGLVVSSSVFFMVSFSDAFGR</sequence>